<gene>
    <name evidence="2" type="ORF">pHRC017_0511</name>
</gene>
<dbReference type="EMBL" id="JQ665880">
    <property type="protein sequence ID" value="AFJ91554.1"/>
    <property type="molecule type" value="Genomic_DNA"/>
</dbReference>
<feature type="region of interest" description="Disordered" evidence="1">
    <location>
        <begin position="1"/>
        <end position="23"/>
    </location>
</feature>
<name>I2E236_RHIML</name>
<protein>
    <submittedName>
        <fullName evidence="2">Uncharacterized protein</fullName>
    </submittedName>
</protein>
<keyword evidence="2" id="KW-0614">Plasmid</keyword>
<geneLocation type="plasmid" evidence="2">
    <name>pHRC017</name>
</geneLocation>
<reference evidence="2" key="1">
    <citation type="journal article" date="2012" name="Mol. Plant Microbe Interact.">
        <title>Rhizobial plasmids that cause impaired symbiotic nitrogen fixation and enhanced host invasion.</title>
        <authorList>
            <person name="Crook M.B."/>
            <person name="Lindsay D.P."/>
            <person name="Biggs M.B."/>
            <person name="Bentley J.S."/>
            <person name="Price J.C."/>
            <person name="Clement S.C."/>
            <person name="Clement M.J."/>
            <person name="Long S.R."/>
            <person name="Griffitts J.S."/>
        </authorList>
    </citation>
    <scope>NUCLEOTIDE SEQUENCE</scope>
    <source>
        <strain evidence="2">C017</strain>
        <plasmid evidence="2">pHRC017</plasmid>
    </source>
</reference>
<organism evidence="2">
    <name type="scientific">Rhizobium meliloti</name>
    <name type="common">Ensifer meliloti</name>
    <name type="synonym">Sinorhizobium meliloti</name>
    <dbReference type="NCBI Taxonomy" id="382"/>
    <lineage>
        <taxon>Bacteria</taxon>
        <taxon>Pseudomonadati</taxon>
        <taxon>Pseudomonadota</taxon>
        <taxon>Alphaproteobacteria</taxon>
        <taxon>Hyphomicrobiales</taxon>
        <taxon>Rhizobiaceae</taxon>
        <taxon>Sinorhizobium/Ensifer group</taxon>
        <taxon>Sinorhizobium</taxon>
    </lineage>
</organism>
<accession>I2E236</accession>
<proteinExistence type="predicted"/>
<evidence type="ECO:0000256" key="1">
    <source>
        <dbReference type="SAM" id="MobiDB-lite"/>
    </source>
</evidence>
<dbReference type="AlphaFoldDB" id="I2E236"/>
<evidence type="ECO:0000313" key="2">
    <source>
        <dbReference type="EMBL" id="AFJ91554.1"/>
    </source>
</evidence>
<sequence length="43" mass="4783">MEPKHRYSVAFGRRKRQETDETGNLPRAAIVISGNLLSNAIVS</sequence>